<gene>
    <name evidence="3" type="ORF">BCR36DRAFT_323913</name>
</gene>
<evidence type="ECO:0008006" key="5">
    <source>
        <dbReference type="Google" id="ProtNLM"/>
    </source>
</evidence>
<dbReference type="GO" id="GO:0051726">
    <property type="term" value="P:regulation of cell cycle"/>
    <property type="evidence" value="ECO:0007669"/>
    <property type="project" value="TreeGrafter"/>
</dbReference>
<evidence type="ECO:0000313" key="4">
    <source>
        <dbReference type="Proteomes" id="UP000193719"/>
    </source>
</evidence>
<keyword evidence="4" id="KW-1185">Reference proteome</keyword>
<evidence type="ECO:0000313" key="3">
    <source>
        <dbReference type="EMBL" id="ORX52907.1"/>
    </source>
</evidence>
<organism evidence="3 4">
    <name type="scientific">Piromyces finnis</name>
    <dbReference type="NCBI Taxonomy" id="1754191"/>
    <lineage>
        <taxon>Eukaryota</taxon>
        <taxon>Fungi</taxon>
        <taxon>Fungi incertae sedis</taxon>
        <taxon>Chytridiomycota</taxon>
        <taxon>Chytridiomycota incertae sedis</taxon>
        <taxon>Neocallimastigomycetes</taxon>
        <taxon>Neocallimastigales</taxon>
        <taxon>Neocallimastigaceae</taxon>
        <taxon>Piromyces</taxon>
    </lineage>
</organism>
<dbReference type="OrthoDB" id="2136706at2759"/>
<feature type="region of interest" description="Disordered" evidence="2">
    <location>
        <begin position="871"/>
        <end position="898"/>
    </location>
</feature>
<dbReference type="PANTHER" id="PTHR15154:SF2">
    <property type="entry name" value="HAMARTIN"/>
    <property type="match status" value="1"/>
</dbReference>
<dbReference type="GO" id="GO:0033596">
    <property type="term" value="C:TSC1-TSC2 complex"/>
    <property type="evidence" value="ECO:0007669"/>
    <property type="project" value="TreeGrafter"/>
</dbReference>
<dbReference type="EMBL" id="MCFH01000014">
    <property type="protein sequence ID" value="ORX52907.1"/>
    <property type="molecule type" value="Genomic_DNA"/>
</dbReference>
<feature type="coiled-coil region" evidence="1">
    <location>
        <begin position="1098"/>
        <end position="1236"/>
    </location>
</feature>
<dbReference type="GO" id="GO:0032007">
    <property type="term" value="P:negative regulation of TOR signaling"/>
    <property type="evidence" value="ECO:0007669"/>
    <property type="project" value="TreeGrafter"/>
</dbReference>
<reference evidence="3 4" key="1">
    <citation type="submission" date="2016-08" db="EMBL/GenBank/DDBJ databases">
        <title>Genomes of anaerobic fungi encode conserved fungal cellulosomes for biomass hydrolysis.</title>
        <authorList>
            <consortium name="DOE Joint Genome Institute"/>
            <person name="Haitjema C.H."/>
            <person name="Gilmore S.P."/>
            <person name="Henske J.K."/>
            <person name="Solomon K.V."/>
            <person name="De Groot R."/>
            <person name="Kuo A."/>
            <person name="Mondo S.J."/>
            <person name="Salamov A.A."/>
            <person name="Labutti K."/>
            <person name="Zhao Z."/>
            <person name="Chiniquy J."/>
            <person name="Barry K."/>
            <person name="Brewer H.M."/>
            <person name="Purvine S.O."/>
            <person name="Wright A.T."/>
            <person name="Boxma B."/>
            <person name="Van Alen T."/>
            <person name="Hackstein J.H."/>
            <person name="Baker S.E."/>
            <person name="Grigoriev I.V."/>
            <person name="O'Malley M.A."/>
        </authorList>
    </citation>
    <scope>NUCLEOTIDE SEQUENCE [LARGE SCALE GENOMIC DNA]</scope>
    <source>
        <strain evidence="4">finn</strain>
    </source>
</reference>
<evidence type="ECO:0000256" key="1">
    <source>
        <dbReference type="SAM" id="Coils"/>
    </source>
</evidence>
<sequence>MAKEVFKIISNDVKLKSNKNSSSSERIINNFVNSHLYEKVVYETLNNINNETENQNKDDFKKISSITHAYPTVDRLHLNLIDLFKSTFNTIENFNKENILVIKRLSMDPKLLIFIKYLYRLQDVFEPRKFMSTWWNALFKPILLNSRWRELIKVTQNIIIHFCIGNEAYKNTDIEDIIKEYQGLIVDTYVNEQKSIISQLSKTKKIENKLYDTTFSANLENLVIQIGISKPKEIFQDLNEQFNSNNRLEVINIINKIVIMEQFPVHMIVETNLFNSILCSIAVDDYAPIVCGCLNILTILIPRIFNHLPKILDELFSLLIRSILWERHYVKIIKNHIEEINLENQNKDYTLKEKHQDISLNNLMTLYSSQTLWNTVLNYFTFLYGMFPCNLLSFTKKLFEDFKLDSEKEEDIITNNKKLRKYIFKNIPHYSPEKDEIEGYKKFNDVFSSIRYIPKNHTSDIHYLEQAFHIIMENFLVHPNLMFSNTEKEKTDLSKWIQEDAAVITISCLSLYRPQKLDKKVLTTITNATGYNNDDENATEISFIKHNSYDSKVLPTWNMTQLNMALSNVTPSHSRAWAHESAGPRLSKDNRYSWRGIDDEFSEKILDFSLEGNNVFEVDKEIKKMPNFDTNIWYNVTNSNLSQRRKFTNKTHSHIDRRKIVPEDDLKYTEHYIKVHNFEKQATLDNFLNNNDNSQTFGSYNSKEPTEIEQRFINSDSIENIYSNSTIDDGFTKSILNNKSSMNNITVVSVNSNTDKQSFDDSIVSEIKNDKIINKSLSSIISSISNDTTTNDEIVNQNQTQAQKPKSSTLSNNNKFSTSTSISGLNASGNGITAQTSTTVMSSNLSAIHHYQSHGNIQSILQQKSISQIINEGNNNNSNNNNSNNNNNNNNNNNSTISANNTNSLFNILPGMDPHLNSLTNDANTIINIFSELRTSLSSYFYSLKILNESDVNIKNNKDKSMNNATLSSNASNNNFSSISALNETIDNITLQLDISRIHIFLLLNDLNYETYLRQSYLYSIRKLKKDYIAMEYKKNENLALIDKAKYQNQEIIYLQEQLDCQRVELHAIKDRYNSYQEGLTQQLYSLSKKNAESVDTIARLKDHLLECENIINNQKNRLDQANEKIFQLENCINVIKPQMNKQEEMEKQIEQLTKQLLLWEDDSEANEVTLEQMEEMANQIYNLEMIINSYKKELTDVKLALSEKNTLNNSLITKIANMERSNEKEESSKNEYTEVINRQRSLFDQQVQILEDKYQGVKQINLQLEMQIMNLQCDLEKANLENTRNKQVIERMNKEKLELSKETAPATTPT</sequence>
<dbReference type="InterPro" id="IPR007483">
    <property type="entry name" value="Hamartin"/>
</dbReference>
<keyword evidence="1" id="KW-0175">Coiled coil</keyword>
<dbReference type="Proteomes" id="UP000193719">
    <property type="component" value="Unassembled WGS sequence"/>
</dbReference>
<comment type="caution">
    <text evidence="3">The sequence shown here is derived from an EMBL/GenBank/DDBJ whole genome shotgun (WGS) entry which is preliminary data.</text>
</comment>
<accession>A0A1Y1VCJ7</accession>
<feature type="coiled-coil region" evidence="1">
    <location>
        <begin position="1262"/>
        <end position="1296"/>
    </location>
</feature>
<dbReference type="PANTHER" id="PTHR15154">
    <property type="entry name" value="HAMARTIN"/>
    <property type="match status" value="1"/>
</dbReference>
<dbReference type="STRING" id="1754191.A0A1Y1VCJ7"/>
<proteinExistence type="predicted"/>
<reference evidence="3 4" key="2">
    <citation type="submission" date="2016-08" db="EMBL/GenBank/DDBJ databases">
        <title>Pervasive Adenine N6-methylation of Active Genes in Fungi.</title>
        <authorList>
            <consortium name="DOE Joint Genome Institute"/>
            <person name="Mondo S.J."/>
            <person name="Dannebaum R.O."/>
            <person name="Kuo R.C."/>
            <person name="Labutti K."/>
            <person name="Haridas S."/>
            <person name="Kuo A."/>
            <person name="Salamov A."/>
            <person name="Ahrendt S.R."/>
            <person name="Lipzen A."/>
            <person name="Sullivan W."/>
            <person name="Andreopoulos W.B."/>
            <person name="Clum A."/>
            <person name="Lindquist E."/>
            <person name="Daum C."/>
            <person name="Ramamoorthy G.K."/>
            <person name="Gryganskyi A."/>
            <person name="Culley D."/>
            <person name="Magnuson J.K."/>
            <person name="James T.Y."/>
            <person name="O'Malley M.A."/>
            <person name="Stajich J.E."/>
            <person name="Spatafora J.W."/>
            <person name="Visel A."/>
            <person name="Grigoriev I.V."/>
        </authorList>
    </citation>
    <scope>NUCLEOTIDE SEQUENCE [LARGE SCALE GENOMIC DNA]</scope>
    <source>
        <strain evidence="4">finn</strain>
    </source>
</reference>
<evidence type="ECO:0000256" key="2">
    <source>
        <dbReference type="SAM" id="MobiDB-lite"/>
    </source>
</evidence>
<name>A0A1Y1VCJ7_9FUNG</name>
<dbReference type="Pfam" id="PF04388">
    <property type="entry name" value="Hamartin"/>
    <property type="match status" value="1"/>
</dbReference>
<protein>
    <recommendedName>
        <fullName evidence="5">Tuberous sclerosis 1</fullName>
    </recommendedName>
</protein>